<protein>
    <submittedName>
        <fullName evidence="1">Uncharacterized protein</fullName>
    </submittedName>
</protein>
<gene>
    <name evidence="1" type="ORF">GALL_274210</name>
</gene>
<evidence type="ECO:0000313" key="1">
    <source>
        <dbReference type="EMBL" id="OIQ90691.1"/>
    </source>
</evidence>
<organism evidence="1">
    <name type="scientific">mine drainage metagenome</name>
    <dbReference type="NCBI Taxonomy" id="410659"/>
    <lineage>
        <taxon>unclassified sequences</taxon>
        <taxon>metagenomes</taxon>
        <taxon>ecological metagenomes</taxon>
    </lineage>
</organism>
<dbReference type="InterPro" id="IPR046239">
    <property type="entry name" value="DUF6272"/>
</dbReference>
<comment type="caution">
    <text evidence="1">The sequence shown here is derived from an EMBL/GenBank/DDBJ whole genome shotgun (WGS) entry which is preliminary data.</text>
</comment>
<reference evidence="1" key="1">
    <citation type="submission" date="2016-10" db="EMBL/GenBank/DDBJ databases">
        <title>Sequence of Gallionella enrichment culture.</title>
        <authorList>
            <person name="Poehlein A."/>
            <person name="Muehling M."/>
            <person name="Daniel R."/>
        </authorList>
    </citation>
    <scope>NUCLEOTIDE SEQUENCE</scope>
</reference>
<accession>A0A1J5RMD8</accession>
<dbReference type="NCBIfam" id="NF038262">
    <property type="entry name" value="SiaB_fam_kinase"/>
    <property type="match status" value="1"/>
</dbReference>
<dbReference type="EMBL" id="MLJW01000283">
    <property type="protein sequence ID" value="OIQ90691.1"/>
    <property type="molecule type" value="Genomic_DNA"/>
</dbReference>
<proteinExistence type="predicted"/>
<name>A0A1J5RMD8_9ZZZZ</name>
<sequence length="190" mass="20764">MLPQEIFKSFRGVADQSGVLFYYTGSFSQSIVAAIGDTLKQRLEGVGASNGARRKVFSSFIEMAQNILHYSAELPNHEDGVPLKQGALAVGREGEKFFVVCGNPVRAEDVPRLQEKLEPLRRMSLDEIKSAYRARLRNDAHEADTISKGAGLGFLTVARDATEPIEYSIVYAAKAGAAIGRVDLYLKAII</sequence>
<dbReference type="AlphaFoldDB" id="A0A1J5RMD8"/>
<dbReference type="Pfam" id="PF19788">
    <property type="entry name" value="DUF6272"/>
    <property type="match status" value="1"/>
</dbReference>